<organism evidence="1 2">
    <name type="scientific">Paractinoplanes toevensis</name>
    <dbReference type="NCBI Taxonomy" id="571911"/>
    <lineage>
        <taxon>Bacteria</taxon>
        <taxon>Bacillati</taxon>
        <taxon>Actinomycetota</taxon>
        <taxon>Actinomycetes</taxon>
        <taxon>Micromonosporales</taxon>
        <taxon>Micromonosporaceae</taxon>
        <taxon>Paractinoplanes</taxon>
    </lineage>
</organism>
<dbReference type="Proteomes" id="UP000677082">
    <property type="component" value="Unassembled WGS sequence"/>
</dbReference>
<sequence>MSDNIRTVAAGAEEMGASIREISLGATKAAEVAARAVHITAATSGVMAKLGESSAEIGNVSVSEAASAGGQVAATINEVASSVQLTSVGVSEAHQAAGRLTRMSAELGHIVARFRL</sequence>
<keyword evidence="2" id="KW-1185">Reference proteome</keyword>
<accession>A0A919T8A3</accession>
<dbReference type="EMBL" id="BOQN01000038">
    <property type="protein sequence ID" value="GIM90855.1"/>
    <property type="molecule type" value="Genomic_DNA"/>
</dbReference>
<evidence type="ECO:0000313" key="2">
    <source>
        <dbReference type="Proteomes" id="UP000677082"/>
    </source>
</evidence>
<dbReference type="AlphaFoldDB" id="A0A919T8A3"/>
<name>A0A919T8A3_9ACTN</name>
<gene>
    <name evidence="1" type="ORF">Ato02nite_026480</name>
</gene>
<reference evidence="1 2" key="1">
    <citation type="submission" date="2021-03" db="EMBL/GenBank/DDBJ databases">
        <title>Whole genome shotgun sequence of Actinoplanes toevensis NBRC 105298.</title>
        <authorList>
            <person name="Komaki H."/>
            <person name="Tamura T."/>
        </authorList>
    </citation>
    <scope>NUCLEOTIDE SEQUENCE [LARGE SCALE GENOMIC DNA]</scope>
    <source>
        <strain evidence="1 2">NBRC 105298</strain>
    </source>
</reference>
<dbReference type="SUPFAM" id="SSF58104">
    <property type="entry name" value="Methyl-accepting chemotaxis protein (MCP) signaling domain"/>
    <property type="match status" value="1"/>
</dbReference>
<evidence type="ECO:0008006" key="3">
    <source>
        <dbReference type="Google" id="ProtNLM"/>
    </source>
</evidence>
<proteinExistence type="predicted"/>
<evidence type="ECO:0000313" key="1">
    <source>
        <dbReference type="EMBL" id="GIM90855.1"/>
    </source>
</evidence>
<protein>
    <recommendedName>
        <fullName evidence="3">Methyl-accepting chemotaxis protein</fullName>
    </recommendedName>
</protein>
<comment type="caution">
    <text evidence="1">The sequence shown here is derived from an EMBL/GenBank/DDBJ whole genome shotgun (WGS) entry which is preliminary data.</text>
</comment>